<dbReference type="EMBL" id="JAHJDP010000002">
    <property type="protein sequence ID" value="MBU2689349.1"/>
    <property type="molecule type" value="Genomic_DNA"/>
</dbReference>
<evidence type="ECO:0000313" key="3">
    <source>
        <dbReference type="Proteomes" id="UP000777784"/>
    </source>
</evidence>
<organism evidence="2 3">
    <name type="scientific">Eiseniibacteriota bacterium</name>
    <dbReference type="NCBI Taxonomy" id="2212470"/>
    <lineage>
        <taxon>Bacteria</taxon>
        <taxon>Candidatus Eiseniibacteriota</taxon>
    </lineage>
</organism>
<feature type="domain" description="DUF2293" evidence="1">
    <location>
        <begin position="130"/>
        <end position="215"/>
    </location>
</feature>
<dbReference type="PANTHER" id="PTHR38113">
    <property type="match status" value="1"/>
</dbReference>
<reference evidence="2" key="1">
    <citation type="submission" date="2021-05" db="EMBL/GenBank/DDBJ databases">
        <title>Energy efficiency and biological interactions define the core microbiome of deep oligotrophic groundwater.</title>
        <authorList>
            <person name="Mehrshad M."/>
            <person name="Lopez-Fernandez M."/>
            <person name="Bell E."/>
            <person name="Bernier-Latmani R."/>
            <person name="Bertilsson S."/>
            <person name="Dopson M."/>
        </authorList>
    </citation>
    <scope>NUCLEOTIDE SEQUENCE</scope>
    <source>
        <strain evidence="2">Modern_marine.mb.64</strain>
    </source>
</reference>
<gene>
    <name evidence="2" type="ORF">KJ970_00345</name>
</gene>
<proteinExistence type="predicted"/>
<name>A0A948W4H1_UNCEI</name>
<protein>
    <submittedName>
        <fullName evidence="2">DUF2293 domain-containing protein</fullName>
    </submittedName>
</protein>
<sequence length="219" mass="24848">MKIFISSKETSCGECGANLGHHAWITLAQDRGALCLSCADLDHLMFLPSGDAALTRRARKHSVLSAVVLKWSKARKRYERKGLMVEESALERAEFECLADSDIRSRRREREAERRAELDQQYVEEFSRRIRELYPQCPPGRETTIAEHACCKYSGRVGRSAAAKNFDITAVDFAVNAHIRHSETKYDFLLAQGLDRMEARRIVEAEGRAVATEWGRSSQ</sequence>
<dbReference type="Pfam" id="PF10056">
    <property type="entry name" value="DUF2293"/>
    <property type="match status" value="1"/>
</dbReference>
<comment type="caution">
    <text evidence="2">The sequence shown here is derived from an EMBL/GenBank/DDBJ whole genome shotgun (WGS) entry which is preliminary data.</text>
</comment>
<dbReference type="AlphaFoldDB" id="A0A948W4H1"/>
<dbReference type="PANTHER" id="PTHR38113:SF2">
    <property type="entry name" value="DUF2293 DOMAIN-CONTAINING PROTEIN"/>
    <property type="match status" value="1"/>
</dbReference>
<dbReference type="Proteomes" id="UP000777784">
    <property type="component" value="Unassembled WGS sequence"/>
</dbReference>
<accession>A0A948W4H1</accession>
<evidence type="ECO:0000259" key="1">
    <source>
        <dbReference type="Pfam" id="PF10056"/>
    </source>
</evidence>
<dbReference type="InterPro" id="IPR018744">
    <property type="entry name" value="DUF2293"/>
</dbReference>
<evidence type="ECO:0000313" key="2">
    <source>
        <dbReference type="EMBL" id="MBU2689349.1"/>
    </source>
</evidence>